<dbReference type="Proteomes" id="UP000031501">
    <property type="component" value="Chromosome"/>
</dbReference>
<dbReference type="InterPro" id="IPR036651">
    <property type="entry name" value="Gln_synt_N_sf"/>
</dbReference>
<dbReference type="KEGG" id="splu:LK06_004870"/>
<name>A0A221NUL3_9ACTN</name>
<keyword evidence="2" id="KW-0436">Ligase</keyword>
<dbReference type="PANTHER" id="PTHR43785:SF12">
    <property type="entry name" value="TYPE-1 GLUTAMINE SYNTHETASE 2"/>
    <property type="match status" value="1"/>
</dbReference>
<dbReference type="InterPro" id="IPR008147">
    <property type="entry name" value="Gln_synt_N"/>
</dbReference>
<evidence type="ECO:0000256" key="2">
    <source>
        <dbReference type="ARBA" id="ARBA00022598"/>
    </source>
</evidence>
<dbReference type="GO" id="GO:0006542">
    <property type="term" value="P:glutamine biosynthetic process"/>
    <property type="evidence" value="ECO:0007669"/>
    <property type="project" value="InterPro"/>
</dbReference>
<dbReference type="GO" id="GO:0004356">
    <property type="term" value="F:glutamine synthetase activity"/>
    <property type="evidence" value="ECO:0007669"/>
    <property type="project" value="InterPro"/>
</dbReference>
<dbReference type="InterPro" id="IPR014746">
    <property type="entry name" value="Gln_synth/guanido_kin_cat_dom"/>
</dbReference>
<evidence type="ECO:0000313" key="9">
    <source>
        <dbReference type="EMBL" id="ASN23644.1"/>
    </source>
</evidence>
<dbReference type="Gene3D" id="3.10.20.70">
    <property type="entry name" value="Glutamine synthetase, N-terminal domain"/>
    <property type="match status" value="1"/>
</dbReference>
<evidence type="ECO:0000256" key="1">
    <source>
        <dbReference type="ARBA" id="ARBA00009897"/>
    </source>
</evidence>
<feature type="domain" description="GS beta-grasp" evidence="7">
    <location>
        <begin position="20"/>
        <end position="116"/>
    </location>
</feature>
<dbReference type="PANTHER" id="PTHR43785">
    <property type="entry name" value="GAMMA-GLUTAMYLPUTRESCINE SYNTHETASE"/>
    <property type="match status" value="1"/>
</dbReference>
<dbReference type="EMBL" id="CP022433">
    <property type="protein sequence ID" value="ASN23644.1"/>
    <property type="molecule type" value="Genomic_DNA"/>
</dbReference>
<gene>
    <name evidence="9" type="ORF">LK07_05960</name>
</gene>
<keyword evidence="4" id="KW-0067">ATP-binding</keyword>
<evidence type="ECO:0000256" key="4">
    <source>
        <dbReference type="ARBA" id="ARBA00022840"/>
    </source>
</evidence>
<dbReference type="InterPro" id="IPR008146">
    <property type="entry name" value="Gln_synth_cat_dom"/>
</dbReference>
<evidence type="ECO:0000256" key="6">
    <source>
        <dbReference type="RuleBase" id="RU000384"/>
    </source>
</evidence>
<dbReference type="GO" id="GO:0042402">
    <property type="term" value="P:biogenic amine catabolic process"/>
    <property type="evidence" value="ECO:0007669"/>
    <property type="project" value="UniProtKB-ARBA"/>
</dbReference>
<reference evidence="9 10" key="1">
    <citation type="submission" date="2017-07" db="EMBL/GenBank/DDBJ databases">
        <title>Genome sequence of Streptomyces pluripotens MUSC 137T.</title>
        <authorList>
            <person name="Ser H.-L."/>
            <person name="Lee L.-H."/>
        </authorList>
    </citation>
    <scope>NUCLEOTIDE SEQUENCE [LARGE SCALE GENOMIC DNA]</scope>
    <source>
        <strain evidence="9 10">MUSC 137</strain>
    </source>
</reference>
<dbReference type="GO" id="GO:0006576">
    <property type="term" value="P:biogenic amine metabolic process"/>
    <property type="evidence" value="ECO:0007669"/>
    <property type="project" value="UniProtKB-ARBA"/>
</dbReference>
<feature type="domain" description="GS catalytic" evidence="8">
    <location>
        <begin position="123"/>
        <end position="456"/>
    </location>
</feature>
<dbReference type="STRING" id="1355015.LK06_004870"/>
<sequence length="456" mass="50064">MADRTAPLSVEELHALVASGEIDTVVLAFPDMQGRLQGKRFAARFFLDEVLHHGTEGCNYLLAVDADMNTVDGYAMSSWDRGYGDFAMHPDLSTLRHIPWHPGTALLVADLAWQDGSPVVAAPRQILRRQLDRLAELGYTAQVGTELEFIVFKDTYEQAWSANYQGLTPANQYNIDYSVLGTGRIEPLLRRLRNDMAGAGLTVESAKGECNPGQHEIAFRYDEALRTCDQHALYKTGAKEIAAQEGVSITFMAKYNEREGNSCHIHLSLADAEGDNAMAGSPTDPGGMSPVMRHFLAGQLAALRDFSLLYAPNINSYKRFQPGSFAPTAVAWGHDNRTCALRVVGHGRSLRFENRLPGGDVNPYLAVAGLVAAGLHGIEQKLELPDSCPGNAYTADFAHVPTTLREAAGLWENSPIARAAFGDEVVAHYRNMARVELEAFDAAVTDWELRRSFERL</sequence>
<evidence type="ECO:0000259" key="8">
    <source>
        <dbReference type="PROSITE" id="PS51987"/>
    </source>
</evidence>
<evidence type="ECO:0000259" key="7">
    <source>
        <dbReference type="PROSITE" id="PS51986"/>
    </source>
</evidence>
<organism evidence="9 10">
    <name type="scientific">Streptomyces pluripotens</name>
    <dbReference type="NCBI Taxonomy" id="1355015"/>
    <lineage>
        <taxon>Bacteria</taxon>
        <taxon>Bacillati</taxon>
        <taxon>Actinomycetota</taxon>
        <taxon>Actinomycetes</taxon>
        <taxon>Kitasatosporales</taxon>
        <taxon>Streptomycetaceae</taxon>
        <taxon>Streptomyces</taxon>
    </lineage>
</organism>
<protein>
    <submittedName>
        <fullName evidence="9">Glutamine synthetase</fullName>
    </submittedName>
</protein>
<dbReference type="OrthoDB" id="9807095at2"/>
<dbReference type="RefSeq" id="WP_039648771.1">
    <property type="nucleotide sequence ID" value="NZ_CP021080.1"/>
</dbReference>
<dbReference type="AlphaFoldDB" id="A0A221NUL3"/>
<dbReference type="GO" id="GO:0005524">
    <property type="term" value="F:ATP binding"/>
    <property type="evidence" value="ECO:0007669"/>
    <property type="project" value="UniProtKB-KW"/>
</dbReference>
<evidence type="ECO:0000256" key="3">
    <source>
        <dbReference type="ARBA" id="ARBA00022741"/>
    </source>
</evidence>
<dbReference type="PROSITE" id="PS51987">
    <property type="entry name" value="GS_CATALYTIC"/>
    <property type="match status" value="1"/>
</dbReference>
<accession>A0A221NUL3</accession>
<dbReference type="FunFam" id="3.30.590.10:FF:000005">
    <property type="entry name" value="Probable glutamine synthetase"/>
    <property type="match status" value="1"/>
</dbReference>
<evidence type="ECO:0000256" key="5">
    <source>
        <dbReference type="PROSITE-ProRule" id="PRU01330"/>
    </source>
</evidence>
<keyword evidence="10" id="KW-1185">Reference proteome</keyword>
<dbReference type="PROSITE" id="PS51986">
    <property type="entry name" value="GS_BETA_GRASP"/>
    <property type="match status" value="1"/>
</dbReference>
<dbReference type="FunFam" id="3.10.20.70:FF:000015">
    <property type="entry name" value="Putative glutamine synthetase"/>
    <property type="match status" value="1"/>
</dbReference>
<proteinExistence type="inferred from homology"/>
<dbReference type="SUPFAM" id="SSF55931">
    <property type="entry name" value="Glutamine synthetase/guanido kinase"/>
    <property type="match status" value="1"/>
</dbReference>
<dbReference type="Gene3D" id="3.30.590.10">
    <property type="entry name" value="Glutamine synthetase/guanido kinase, catalytic domain"/>
    <property type="match status" value="1"/>
</dbReference>
<comment type="similarity">
    <text evidence="1 5 6">Belongs to the glutamine synthetase family.</text>
</comment>
<evidence type="ECO:0000313" key="10">
    <source>
        <dbReference type="Proteomes" id="UP000031501"/>
    </source>
</evidence>
<dbReference type="SUPFAM" id="SSF54368">
    <property type="entry name" value="Glutamine synthetase, N-terminal domain"/>
    <property type="match status" value="1"/>
</dbReference>
<dbReference type="Pfam" id="PF00120">
    <property type="entry name" value="Gln-synt_C"/>
    <property type="match status" value="1"/>
</dbReference>
<dbReference type="SMART" id="SM01230">
    <property type="entry name" value="Gln-synt_C"/>
    <property type="match status" value="1"/>
</dbReference>
<keyword evidence="3" id="KW-0547">Nucleotide-binding</keyword>